<dbReference type="RefSeq" id="WP_315280264.1">
    <property type="nucleotide sequence ID" value="NZ_CAUREL010000049.1"/>
</dbReference>
<keyword evidence="2" id="KW-1133">Transmembrane helix</keyword>
<keyword evidence="4" id="KW-1185">Reference proteome</keyword>
<evidence type="ECO:0000256" key="2">
    <source>
        <dbReference type="SAM" id="Phobius"/>
    </source>
</evidence>
<protein>
    <recommendedName>
        <fullName evidence="5">DUF4229 domain-containing protein</fullName>
    </recommendedName>
</protein>
<evidence type="ECO:0000313" key="4">
    <source>
        <dbReference type="Proteomes" id="UP001558481"/>
    </source>
</evidence>
<organism evidence="3 4">
    <name type="scientific">Kocuria carniphila</name>
    <dbReference type="NCBI Taxonomy" id="262208"/>
    <lineage>
        <taxon>Bacteria</taxon>
        <taxon>Bacillati</taxon>
        <taxon>Actinomycetota</taxon>
        <taxon>Actinomycetes</taxon>
        <taxon>Micrococcales</taxon>
        <taxon>Micrococcaceae</taxon>
        <taxon>Kocuria</taxon>
    </lineage>
</organism>
<feature type="transmembrane region" description="Helical" evidence="2">
    <location>
        <begin position="30"/>
        <end position="52"/>
    </location>
</feature>
<feature type="region of interest" description="Disordered" evidence="1">
    <location>
        <begin position="72"/>
        <end position="91"/>
    </location>
</feature>
<accession>A0ABV3V6H2</accession>
<name>A0ABV3V6H2_9MICC</name>
<comment type="caution">
    <text evidence="3">The sequence shown here is derived from an EMBL/GenBank/DDBJ whole genome shotgun (WGS) entry which is preliminary data.</text>
</comment>
<proteinExistence type="predicted"/>
<evidence type="ECO:0000313" key="3">
    <source>
        <dbReference type="EMBL" id="MEX3595948.1"/>
    </source>
</evidence>
<gene>
    <name evidence="3" type="ORF">VVR66_14620</name>
</gene>
<reference evidence="3 4" key="1">
    <citation type="journal article" date="2024" name="Fungal Genet. Biol.">
        <title>The porcine skin microbiome exhibits broad fungal antagonism.</title>
        <authorList>
            <person name="De La Cruz K.F."/>
            <person name="Townsend E.C."/>
            <person name="Alex Cheong J.Z."/>
            <person name="Salamzade R."/>
            <person name="Liu A."/>
            <person name="Sandstrom S."/>
            <person name="Davila E."/>
            <person name="Huang L."/>
            <person name="Xu K.H."/>
            <person name="Wu S.Y."/>
            <person name="Meudt J.J."/>
            <person name="Shanmuganayagam D."/>
            <person name="Gibson A.L.F."/>
            <person name="Kalan L.R."/>
        </authorList>
    </citation>
    <scope>NUCLEOTIDE SEQUENCE [LARGE SCALE GENOMIC DNA]</scope>
    <source>
        <strain evidence="3 4">LK2625</strain>
    </source>
</reference>
<keyword evidence="2" id="KW-0472">Membrane</keyword>
<feature type="compositionally biased region" description="Basic and acidic residues" evidence="1">
    <location>
        <begin position="72"/>
        <end position="85"/>
    </location>
</feature>
<keyword evidence="2" id="KW-0812">Transmembrane</keyword>
<evidence type="ECO:0000256" key="1">
    <source>
        <dbReference type="SAM" id="MobiDB-lite"/>
    </source>
</evidence>
<sequence>MNSKEARKVQSRGNTIQLLACVLAYPAFQAFYAGLVIYGLVIVAVMIAVWIIGRRILQRGLAEDPGNMVRRFDHREKRDPNDAVDPRASNP</sequence>
<dbReference type="Proteomes" id="UP001558481">
    <property type="component" value="Unassembled WGS sequence"/>
</dbReference>
<dbReference type="EMBL" id="JAYWLU010000019">
    <property type="protein sequence ID" value="MEX3595948.1"/>
    <property type="molecule type" value="Genomic_DNA"/>
</dbReference>
<evidence type="ECO:0008006" key="5">
    <source>
        <dbReference type="Google" id="ProtNLM"/>
    </source>
</evidence>